<proteinExistence type="predicted"/>
<name>S9Q9S0_9RHOB</name>
<evidence type="ECO:0000313" key="2">
    <source>
        <dbReference type="Proteomes" id="UP000015347"/>
    </source>
</evidence>
<evidence type="ECO:0000313" key="1">
    <source>
        <dbReference type="EMBL" id="EPX76747.1"/>
    </source>
</evidence>
<reference evidence="2" key="1">
    <citation type="journal article" date="2014" name="Stand. Genomic Sci.">
        <title>Genome sequence of the exopolysaccharide-producing Salipiger mucosus type strain (DSM 16094(T)), a moderately halophilic member of the Roseobacter clade.</title>
        <authorList>
            <person name="Riedel T."/>
            <person name="Spring S."/>
            <person name="Fiebig A."/>
            <person name="Petersen J."/>
            <person name="Kyrpides N.C."/>
            <person name="Goker M."/>
            <person name="Klenk H.P."/>
        </authorList>
    </citation>
    <scope>NUCLEOTIDE SEQUENCE [LARGE SCALE GENOMIC DNA]</scope>
    <source>
        <strain evidence="2">DSM 16094</strain>
    </source>
</reference>
<dbReference type="STRING" id="1123237.Salmuc_04632"/>
<keyword evidence="2" id="KW-1185">Reference proteome</keyword>
<accession>S9Q9S0</accession>
<gene>
    <name evidence="1" type="ORF">Salmuc_04632</name>
</gene>
<dbReference type="EMBL" id="APVH01000043">
    <property type="protein sequence ID" value="EPX76747.1"/>
    <property type="molecule type" value="Genomic_DNA"/>
</dbReference>
<dbReference type="RefSeq" id="WP_020041819.1">
    <property type="nucleotide sequence ID" value="NZ_KE557281.1"/>
</dbReference>
<sequence>MIDRPDDAQRFVISMRVCREEIGVSTEAVCIAAPSADELVSAMLDEIDAGIEAREAVKSRSEAMMDTPGKEATEAYLQAVHAPRYRELPGVFVLGHHIPEILDIFEDENCDAMLMTLEDWFDADQSHRMRSKPKNPGTGIDLKAAWLDRMTRPTP</sequence>
<organism evidence="1 2">
    <name type="scientific">Salipiger mucosus DSM 16094</name>
    <dbReference type="NCBI Taxonomy" id="1123237"/>
    <lineage>
        <taxon>Bacteria</taxon>
        <taxon>Pseudomonadati</taxon>
        <taxon>Pseudomonadota</taxon>
        <taxon>Alphaproteobacteria</taxon>
        <taxon>Rhodobacterales</taxon>
        <taxon>Roseobacteraceae</taxon>
        <taxon>Salipiger</taxon>
    </lineage>
</organism>
<comment type="caution">
    <text evidence="1">The sequence shown here is derived from an EMBL/GenBank/DDBJ whole genome shotgun (WGS) entry which is preliminary data.</text>
</comment>
<dbReference type="Proteomes" id="UP000015347">
    <property type="component" value="Unassembled WGS sequence"/>
</dbReference>
<protein>
    <submittedName>
        <fullName evidence="1">Uncharacterized protein</fullName>
    </submittedName>
</protein>
<dbReference type="AlphaFoldDB" id="S9Q9S0"/>
<dbReference type="HOGENOM" id="CLU_1694266_0_0_5"/>